<dbReference type="AlphaFoldDB" id="A0A7Y9UMH6"/>
<accession>A0A7Y9UMH6</accession>
<dbReference type="EMBL" id="JACCAC010000001">
    <property type="protein sequence ID" value="NYG56112.1"/>
    <property type="molecule type" value="Genomic_DNA"/>
</dbReference>
<evidence type="ECO:0000313" key="5">
    <source>
        <dbReference type="EMBL" id="NYG56112.1"/>
    </source>
</evidence>
<dbReference type="Pfam" id="PF00440">
    <property type="entry name" value="TetR_N"/>
    <property type="match status" value="1"/>
</dbReference>
<dbReference type="GO" id="GO:0000976">
    <property type="term" value="F:transcription cis-regulatory region binding"/>
    <property type="evidence" value="ECO:0007669"/>
    <property type="project" value="TreeGrafter"/>
</dbReference>
<dbReference type="PROSITE" id="PS50977">
    <property type="entry name" value="HTH_TETR_2"/>
    <property type="match status" value="1"/>
</dbReference>
<evidence type="ECO:0000313" key="6">
    <source>
        <dbReference type="Proteomes" id="UP000544110"/>
    </source>
</evidence>
<evidence type="ECO:0000256" key="1">
    <source>
        <dbReference type="ARBA" id="ARBA00023125"/>
    </source>
</evidence>
<dbReference type="SUPFAM" id="SSF46689">
    <property type="entry name" value="Homeodomain-like"/>
    <property type="match status" value="1"/>
</dbReference>
<dbReference type="InterPro" id="IPR036271">
    <property type="entry name" value="Tet_transcr_reg_TetR-rel_C_sf"/>
</dbReference>
<dbReference type="InterPro" id="IPR009057">
    <property type="entry name" value="Homeodomain-like_sf"/>
</dbReference>
<reference evidence="5 6" key="1">
    <citation type="submission" date="2020-07" db="EMBL/GenBank/DDBJ databases">
        <title>Sequencing the genomes of 1000 actinobacteria strains.</title>
        <authorList>
            <person name="Klenk H.-P."/>
        </authorList>
    </citation>
    <scope>NUCLEOTIDE SEQUENCE [LARGE SCALE GENOMIC DNA]</scope>
    <source>
        <strain evidence="5 6">DSM 24552</strain>
    </source>
</reference>
<organism evidence="5 6">
    <name type="scientific">Nocardioides perillae</name>
    <dbReference type="NCBI Taxonomy" id="1119534"/>
    <lineage>
        <taxon>Bacteria</taxon>
        <taxon>Bacillati</taxon>
        <taxon>Actinomycetota</taxon>
        <taxon>Actinomycetes</taxon>
        <taxon>Propionibacteriales</taxon>
        <taxon>Nocardioidaceae</taxon>
        <taxon>Nocardioides</taxon>
    </lineage>
</organism>
<dbReference type="GO" id="GO:0003700">
    <property type="term" value="F:DNA-binding transcription factor activity"/>
    <property type="evidence" value="ECO:0007669"/>
    <property type="project" value="TreeGrafter"/>
</dbReference>
<dbReference type="PANTHER" id="PTHR30055:SF226">
    <property type="entry name" value="HTH-TYPE TRANSCRIPTIONAL REGULATOR PKSA"/>
    <property type="match status" value="1"/>
</dbReference>
<dbReference type="InterPro" id="IPR001647">
    <property type="entry name" value="HTH_TetR"/>
</dbReference>
<evidence type="ECO:0000256" key="2">
    <source>
        <dbReference type="PROSITE-ProRule" id="PRU00335"/>
    </source>
</evidence>
<keyword evidence="1 2" id="KW-0238">DNA-binding</keyword>
<feature type="compositionally biased region" description="Basic and acidic residues" evidence="3">
    <location>
        <begin position="17"/>
        <end position="28"/>
    </location>
</feature>
<sequence>MVDDARAGTPAPAGTRPDGRQARWDRHNQERRRRILDAAVAVIEAHEPGAEVHVQQIAAEAGLSRTVVYRHFADRADLDRAVQEAVLEQLWAELLPSITLDGTIPQIIERVVATYVGWAVAHPSLHRMAERDATGAGPGPLEQGLARIAEQVVGLITTAVDILGLDLAEDEQAALDPLVFGLVGAVFSAVRRWIARPVREPDAPRLVELVTHSVWFTVQGHARGLGIELHARQPVEELLAAAAGAAS</sequence>
<feature type="DNA-binding region" description="H-T-H motif" evidence="2">
    <location>
        <begin position="53"/>
        <end position="72"/>
    </location>
</feature>
<dbReference type="Proteomes" id="UP000544110">
    <property type="component" value="Unassembled WGS sequence"/>
</dbReference>
<protein>
    <submittedName>
        <fullName evidence="5">AcrR family transcriptional regulator</fullName>
    </submittedName>
</protein>
<evidence type="ECO:0000259" key="4">
    <source>
        <dbReference type="PROSITE" id="PS50977"/>
    </source>
</evidence>
<gene>
    <name evidence="5" type="ORF">BJ989_002416</name>
</gene>
<dbReference type="RefSeq" id="WP_179518437.1">
    <property type="nucleotide sequence ID" value="NZ_JACCAC010000001.1"/>
</dbReference>
<evidence type="ECO:0000256" key="3">
    <source>
        <dbReference type="SAM" id="MobiDB-lite"/>
    </source>
</evidence>
<name>A0A7Y9UMH6_9ACTN</name>
<dbReference type="PANTHER" id="PTHR30055">
    <property type="entry name" value="HTH-TYPE TRANSCRIPTIONAL REGULATOR RUTR"/>
    <property type="match status" value="1"/>
</dbReference>
<feature type="region of interest" description="Disordered" evidence="3">
    <location>
        <begin position="1"/>
        <end position="28"/>
    </location>
</feature>
<dbReference type="SUPFAM" id="SSF48498">
    <property type="entry name" value="Tetracyclin repressor-like, C-terminal domain"/>
    <property type="match status" value="1"/>
</dbReference>
<keyword evidence="6" id="KW-1185">Reference proteome</keyword>
<dbReference type="Gene3D" id="1.10.357.10">
    <property type="entry name" value="Tetracycline Repressor, domain 2"/>
    <property type="match status" value="1"/>
</dbReference>
<proteinExistence type="predicted"/>
<feature type="domain" description="HTH tetR-type" evidence="4">
    <location>
        <begin position="29"/>
        <end position="90"/>
    </location>
</feature>
<dbReference type="InterPro" id="IPR050109">
    <property type="entry name" value="HTH-type_TetR-like_transc_reg"/>
</dbReference>
<comment type="caution">
    <text evidence="5">The sequence shown here is derived from an EMBL/GenBank/DDBJ whole genome shotgun (WGS) entry which is preliminary data.</text>
</comment>